<accession>A0ABR7MAH1</accession>
<name>A0ABR7MAH1_9BACT</name>
<evidence type="ECO:0000259" key="3">
    <source>
        <dbReference type="Pfam" id="PF01648"/>
    </source>
</evidence>
<dbReference type="RefSeq" id="WP_379802282.1">
    <property type="nucleotide sequence ID" value="NZ_JBHULF010000007.1"/>
</dbReference>
<gene>
    <name evidence="5" type="ORF">BC349_13305</name>
</gene>
<evidence type="ECO:0008006" key="7">
    <source>
        <dbReference type="Google" id="ProtNLM"/>
    </source>
</evidence>
<dbReference type="Pfam" id="PF01648">
    <property type="entry name" value="ACPS"/>
    <property type="match status" value="1"/>
</dbReference>
<feature type="domain" description="4'-phosphopantetheinyl transferase" evidence="3">
    <location>
        <begin position="127"/>
        <end position="207"/>
    </location>
</feature>
<comment type="similarity">
    <text evidence="1">Belongs to the P-Pant transferase superfamily. Gsp/Sfp/HetI/AcpT family.</text>
</comment>
<organism evidence="5 6">
    <name type="scientific">Flavihumibacter stibioxidans</name>
    <dbReference type="NCBI Taxonomy" id="1834163"/>
    <lineage>
        <taxon>Bacteria</taxon>
        <taxon>Pseudomonadati</taxon>
        <taxon>Bacteroidota</taxon>
        <taxon>Chitinophagia</taxon>
        <taxon>Chitinophagales</taxon>
        <taxon>Chitinophagaceae</taxon>
        <taxon>Flavihumibacter</taxon>
    </lineage>
</organism>
<dbReference type="PANTHER" id="PTHR12215">
    <property type="entry name" value="PHOSPHOPANTETHEINE TRANSFERASE"/>
    <property type="match status" value="1"/>
</dbReference>
<evidence type="ECO:0000256" key="2">
    <source>
        <dbReference type="ARBA" id="ARBA00022679"/>
    </source>
</evidence>
<feature type="domain" description="4'-phosphopantetheinyl transferase N-terminal" evidence="4">
    <location>
        <begin position="35"/>
        <end position="121"/>
    </location>
</feature>
<keyword evidence="6" id="KW-1185">Reference proteome</keyword>
<protein>
    <recommendedName>
        <fullName evidence="7">4'-phosphopantetheinyl transferase</fullName>
    </recommendedName>
</protein>
<dbReference type="InterPro" id="IPR037143">
    <property type="entry name" value="4-PPantetheinyl_Trfase_dom_sf"/>
</dbReference>
<dbReference type="EMBL" id="MBUA01000023">
    <property type="protein sequence ID" value="MBC6492034.1"/>
    <property type="molecule type" value="Genomic_DNA"/>
</dbReference>
<evidence type="ECO:0000313" key="6">
    <source>
        <dbReference type="Proteomes" id="UP000765802"/>
    </source>
</evidence>
<dbReference type="InterPro" id="IPR050559">
    <property type="entry name" value="P-Pant_transferase_sf"/>
</dbReference>
<dbReference type="Pfam" id="PF22624">
    <property type="entry name" value="AASDHPPT_N"/>
    <property type="match status" value="1"/>
</dbReference>
<proteinExistence type="inferred from homology"/>
<comment type="caution">
    <text evidence="5">The sequence shown here is derived from an EMBL/GenBank/DDBJ whole genome shotgun (WGS) entry which is preliminary data.</text>
</comment>
<dbReference type="SUPFAM" id="SSF56214">
    <property type="entry name" value="4'-phosphopantetheinyl transferase"/>
    <property type="match status" value="2"/>
</dbReference>
<evidence type="ECO:0000313" key="5">
    <source>
        <dbReference type="EMBL" id="MBC6492034.1"/>
    </source>
</evidence>
<reference evidence="5 6" key="1">
    <citation type="submission" date="2016-07" db="EMBL/GenBank/DDBJ databases">
        <title>Genome analysis of Flavihumibacter stibioxidans YS-17.</title>
        <authorList>
            <person name="Shi K."/>
            <person name="Han Y."/>
            <person name="Wang G."/>
        </authorList>
    </citation>
    <scope>NUCLEOTIDE SEQUENCE [LARGE SCALE GENOMIC DNA]</scope>
    <source>
        <strain evidence="5 6">YS-17</strain>
    </source>
</reference>
<evidence type="ECO:0000259" key="4">
    <source>
        <dbReference type="Pfam" id="PF22624"/>
    </source>
</evidence>
<evidence type="ECO:0000256" key="1">
    <source>
        <dbReference type="ARBA" id="ARBA00010990"/>
    </source>
</evidence>
<dbReference type="InterPro" id="IPR008278">
    <property type="entry name" value="4-PPantetheinyl_Trfase_dom"/>
</dbReference>
<dbReference type="Gene3D" id="3.90.470.20">
    <property type="entry name" value="4'-phosphopantetheinyl transferase domain"/>
    <property type="match status" value="2"/>
</dbReference>
<dbReference type="InterPro" id="IPR055066">
    <property type="entry name" value="AASDHPPT_N"/>
</dbReference>
<keyword evidence="2" id="KW-0808">Transferase</keyword>
<sequence length="250" mass="28603">MEKKTNWCVALPNGVISTNEIHVWRVNIDQAVHAIDFLMGLLSEDELIRASRFRFEQDRLRFMASRGLLRNLLGPYLDKEPQLISFRYNAFGKPFLANAPVKHQCEYAFNLSHSGEVVLFAITLNAQIGIDIELIRPSFDTGAVGKMFLAMEEITLLETSGEEMRSELFFRFWTRKEAFTKAMGKGLSFPLEQCDVSLIDESRFRPVMPEGFQYDGSTWYAMDLLARDGFASAIAVNDPEKRISCFEYVI</sequence>
<dbReference type="Proteomes" id="UP000765802">
    <property type="component" value="Unassembled WGS sequence"/>
</dbReference>
<dbReference type="PANTHER" id="PTHR12215:SF10">
    <property type="entry name" value="L-AMINOADIPATE-SEMIALDEHYDE DEHYDROGENASE-PHOSPHOPANTETHEINYL TRANSFERASE"/>
    <property type="match status" value="1"/>
</dbReference>